<dbReference type="EMBL" id="SEYY01015359">
    <property type="protein sequence ID" value="KAB7500063.1"/>
    <property type="molecule type" value="Genomic_DNA"/>
</dbReference>
<feature type="domain" description="TNFR-Cys" evidence="5">
    <location>
        <begin position="31"/>
        <end position="70"/>
    </location>
</feature>
<proteinExistence type="predicted"/>
<keyword evidence="3" id="KW-0812">Transmembrane</keyword>
<dbReference type="Proteomes" id="UP000326759">
    <property type="component" value="Unassembled WGS sequence"/>
</dbReference>
<reference evidence="6 7" key="1">
    <citation type="journal article" date="2019" name="PLoS Biol.">
        <title>Sex chromosomes control vertical transmission of feminizing Wolbachia symbionts in an isopod.</title>
        <authorList>
            <person name="Becking T."/>
            <person name="Chebbi M.A."/>
            <person name="Giraud I."/>
            <person name="Moumen B."/>
            <person name="Laverre T."/>
            <person name="Caubet Y."/>
            <person name="Peccoud J."/>
            <person name="Gilbert C."/>
            <person name="Cordaux R."/>
        </authorList>
    </citation>
    <scope>NUCLEOTIDE SEQUENCE [LARGE SCALE GENOMIC DNA]</scope>
    <source>
        <strain evidence="6">ANa2</strain>
        <tissue evidence="6">Whole body excluding digestive tract and cuticle</tissue>
    </source>
</reference>
<feature type="disulfide bond" evidence="1">
    <location>
        <begin position="49"/>
        <end position="62"/>
    </location>
</feature>
<feature type="compositionally biased region" description="Low complexity" evidence="2">
    <location>
        <begin position="353"/>
        <end position="365"/>
    </location>
</feature>
<keyword evidence="4" id="KW-0732">Signal</keyword>
<feature type="disulfide bond" evidence="1">
    <location>
        <begin position="52"/>
        <end position="70"/>
    </location>
</feature>
<feature type="repeat" description="TNFR-Cys" evidence="1">
    <location>
        <begin position="31"/>
        <end position="70"/>
    </location>
</feature>
<evidence type="ECO:0000256" key="1">
    <source>
        <dbReference type="PROSITE-ProRule" id="PRU00206"/>
    </source>
</evidence>
<evidence type="ECO:0000313" key="6">
    <source>
        <dbReference type="EMBL" id="KAB7500063.1"/>
    </source>
</evidence>
<dbReference type="PROSITE" id="PS00652">
    <property type="entry name" value="TNFR_NGFR_1"/>
    <property type="match status" value="1"/>
</dbReference>
<gene>
    <name evidence="6" type="ORF">Anas_13625</name>
</gene>
<comment type="caution">
    <text evidence="6">The sequence shown here is derived from an EMBL/GenBank/DDBJ whole genome shotgun (WGS) entry which is preliminary data.</text>
</comment>
<name>A0A5N5T0R0_9CRUS</name>
<evidence type="ECO:0000256" key="2">
    <source>
        <dbReference type="SAM" id="MobiDB-lite"/>
    </source>
</evidence>
<evidence type="ECO:0000256" key="4">
    <source>
        <dbReference type="SAM" id="SignalP"/>
    </source>
</evidence>
<dbReference type="OrthoDB" id="6384697at2759"/>
<organism evidence="6 7">
    <name type="scientific">Armadillidium nasatum</name>
    <dbReference type="NCBI Taxonomy" id="96803"/>
    <lineage>
        <taxon>Eukaryota</taxon>
        <taxon>Metazoa</taxon>
        <taxon>Ecdysozoa</taxon>
        <taxon>Arthropoda</taxon>
        <taxon>Crustacea</taxon>
        <taxon>Multicrustacea</taxon>
        <taxon>Malacostraca</taxon>
        <taxon>Eumalacostraca</taxon>
        <taxon>Peracarida</taxon>
        <taxon>Isopoda</taxon>
        <taxon>Oniscidea</taxon>
        <taxon>Crinocheta</taxon>
        <taxon>Armadillidiidae</taxon>
        <taxon>Armadillidium</taxon>
    </lineage>
</organism>
<keyword evidence="3" id="KW-1133">Transmembrane helix</keyword>
<feature type="transmembrane region" description="Helical" evidence="3">
    <location>
        <begin position="255"/>
        <end position="282"/>
    </location>
</feature>
<dbReference type="PROSITE" id="PS50050">
    <property type="entry name" value="TNFR_NGFR_2"/>
    <property type="match status" value="1"/>
</dbReference>
<comment type="caution">
    <text evidence="1">Lacks conserved residue(s) required for the propagation of feature annotation.</text>
</comment>
<keyword evidence="3" id="KW-0472">Membrane</keyword>
<keyword evidence="1" id="KW-1015">Disulfide bond</keyword>
<dbReference type="AlphaFoldDB" id="A0A5N5T0R0"/>
<feature type="chain" id="PRO_5024413565" description="TNFR-Cys domain-containing protein" evidence="4">
    <location>
        <begin position="29"/>
        <end position="435"/>
    </location>
</feature>
<accession>A0A5N5T0R0</accession>
<feature type="region of interest" description="Disordered" evidence="2">
    <location>
        <begin position="339"/>
        <end position="392"/>
    </location>
</feature>
<evidence type="ECO:0000256" key="3">
    <source>
        <dbReference type="SAM" id="Phobius"/>
    </source>
</evidence>
<dbReference type="InterPro" id="IPR001368">
    <property type="entry name" value="TNFR/NGFR_Cys_rich_reg"/>
</dbReference>
<sequence length="435" mass="49176">MFSTERWSLKFITHVIVIFATLLQVKRASSLCIEGSQYYSDVEKICLPCTKCTSPKIVITPCSDFSNTLCGLPRFSKDLDLVGISQEKIPSRKELSHKWEEKKSKNKFRKSRKKKYFKKGKRYKDFKKFKRKLNVNKKSNVSDINRPTSLLDKNENATLLTLNYKENQKENFEFSKKKNVNIEQQNLKPVVSEDVKLPFTTENVELPNATEYFELPTTTELTQIPVFTEHVEKDESSTTSDDKKKGFSVMNVGKYVVLSAVGTANILLLLVAIVNIISCICWKKRSRGKRNAFFCNQNLPSPSQKPVKCRFTAVLPSKSSPQYTNVDSYLNPIISSSSSCEASDDTPPISDNSCSTVLSQSSTSQEINRADNVNLGPSNTERDSSAREPLINTTPNHEVIESANTIQLYSRMPSPNPFTMDRLLVEEDKVGINAE</sequence>
<feature type="signal peptide" evidence="4">
    <location>
        <begin position="1"/>
        <end position="28"/>
    </location>
</feature>
<keyword evidence="7" id="KW-1185">Reference proteome</keyword>
<evidence type="ECO:0000259" key="5">
    <source>
        <dbReference type="PROSITE" id="PS50050"/>
    </source>
</evidence>
<dbReference type="SMART" id="SM00208">
    <property type="entry name" value="TNFR"/>
    <property type="match status" value="1"/>
</dbReference>
<protein>
    <recommendedName>
        <fullName evidence="5">TNFR-Cys domain-containing protein</fullName>
    </recommendedName>
</protein>
<evidence type="ECO:0000313" key="7">
    <source>
        <dbReference type="Proteomes" id="UP000326759"/>
    </source>
</evidence>